<proteinExistence type="predicted"/>
<evidence type="ECO:0000313" key="3">
    <source>
        <dbReference type="Proteomes" id="UP001085076"/>
    </source>
</evidence>
<sequence>MSLQTLKPQIHGVPKPLIPCKQRALLHLQSWRSVPATKNRGGLRSTVAGGRSRVDGFGGEYGEASRRKGAIVKDVDMTTLGNLCVDIVLDVPSLPPAPRDERLAYMERLEASPPDKKYWEAGGHCNLAIAAARLGLHCVTLGHVGDEIYGHFLLDVLREEGVGFVDMNENVEAIGGETEADFSDEPTFNWMRKLSAKAKMAIQQSKILLCNGYAFDELFADVIISALYCAIDMGTRVFLTLVHESKDSFAWVP</sequence>
<reference evidence="2" key="2">
    <citation type="journal article" date="2022" name="Hortic Res">
        <title>The genome of Dioscorea zingiberensis sheds light on the biosynthesis, origin and evolution of the medicinally important diosgenin saponins.</title>
        <authorList>
            <person name="Li Y."/>
            <person name="Tan C."/>
            <person name="Li Z."/>
            <person name="Guo J."/>
            <person name="Li S."/>
            <person name="Chen X."/>
            <person name="Wang C."/>
            <person name="Dai X."/>
            <person name="Yang H."/>
            <person name="Song W."/>
            <person name="Hou L."/>
            <person name="Xu J."/>
            <person name="Tong Z."/>
            <person name="Xu A."/>
            <person name="Yuan X."/>
            <person name="Wang W."/>
            <person name="Yang Q."/>
            <person name="Chen L."/>
            <person name="Sun Z."/>
            <person name="Wang K."/>
            <person name="Pan B."/>
            <person name="Chen J."/>
            <person name="Bao Y."/>
            <person name="Liu F."/>
            <person name="Qi X."/>
            <person name="Gang D.R."/>
            <person name="Wen J."/>
            <person name="Li J."/>
        </authorList>
    </citation>
    <scope>NUCLEOTIDE SEQUENCE</scope>
    <source>
        <strain evidence="2">Dzin_1.0</strain>
    </source>
</reference>
<dbReference type="SUPFAM" id="SSF53613">
    <property type="entry name" value="Ribokinase-like"/>
    <property type="match status" value="1"/>
</dbReference>
<gene>
    <name evidence="2" type="ORF">J5N97_015967</name>
</gene>
<accession>A0A9D5CIU9</accession>
<dbReference type="InterPro" id="IPR011611">
    <property type="entry name" value="PfkB_dom"/>
</dbReference>
<comment type="caution">
    <text evidence="2">The sequence shown here is derived from an EMBL/GenBank/DDBJ whole genome shotgun (WGS) entry which is preliminary data.</text>
</comment>
<dbReference type="Gene3D" id="3.40.1190.20">
    <property type="match status" value="1"/>
</dbReference>
<dbReference type="Pfam" id="PF00294">
    <property type="entry name" value="PfkB"/>
    <property type="match status" value="1"/>
</dbReference>
<evidence type="ECO:0000259" key="1">
    <source>
        <dbReference type="Pfam" id="PF00294"/>
    </source>
</evidence>
<feature type="domain" description="Carbohydrate kinase PfkB" evidence="1">
    <location>
        <begin position="121"/>
        <end position="234"/>
    </location>
</feature>
<evidence type="ECO:0000313" key="2">
    <source>
        <dbReference type="EMBL" id="KAJ0974002.1"/>
    </source>
</evidence>
<dbReference type="PANTHER" id="PTHR47826">
    <property type="entry name" value="OS03G0164700 PROTEIN"/>
    <property type="match status" value="1"/>
</dbReference>
<dbReference type="AlphaFoldDB" id="A0A9D5CIU9"/>
<dbReference type="InterPro" id="IPR029056">
    <property type="entry name" value="Ribokinase-like"/>
</dbReference>
<dbReference type="PANTHER" id="PTHR47826:SF1">
    <property type="entry name" value="OS03G0164700 PROTEIN"/>
    <property type="match status" value="1"/>
</dbReference>
<organism evidence="2 3">
    <name type="scientific">Dioscorea zingiberensis</name>
    <dbReference type="NCBI Taxonomy" id="325984"/>
    <lineage>
        <taxon>Eukaryota</taxon>
        <taxon>Viridiplantae</taxon>
        <taxon>Streptophyta</taxon>
        <taxon>Embryophyta</taxon>
        <taxon>Tracheophyta</taxon>
        <taxon>Spermatophyta</taxon>
        <taxon>Magnoliopsida</taxon>
        <taxon>Liliopsida</taxon>
        <taxon>Dioscoreales</taxon>
        <taxon>Dioscoreaceae</taxon>
        <taxon>Dioscorea</taxon>
    </lineage>
</organism>
<dbReference type="EMBL" id="JAGGNH010000004">
    <property type="protein sequence ID" value="KAJ0974002.1"/>
    <property type="molecule type" value="Genomic_DNA"/>
</dbReference>
<dbReference type="Proteomes" id="UP001085076">
    <property type="component" value="Miscellaneous, Linkage group lg04"/>
</dbReference>
<reference evidence="2" key="1">
    <citation type="submission" date="2021-03" db="EMBL/GenBank/DDBJ databases">
        <authorList>
            <person name="Li Z."/>
            <person name="Yang C."/>
        </authorList>
    </citation>
    <scope>NUCLEOTIDE SEQUENCE</scope>
    <source>
        <strain evidence="2">Dzin_1.0</strain>
        <tissue evidence="2">Leaf</tissue>
    </source>
</reference>
<name>A0A9D5CIU9_9LILI</name>
<protein>
    <recommendedName>
        <fullName evidence="1">Carbohydrate kinase PfkB domain-containing protein</fullName>
    </recommendedName>
</protein>
<dbReference type="OrthoDB" id="415590at2759"/>
<keyword evidence="3" id="KW-1185">Reference proteome</keyword>